<evidence type="ECO:0000313" key="1">
    <source>
        <dbReference type="EMBL" id="KAF3708098.1"/>
    </source>
</evidence>
<gene>
    <name evidence="1" type="ORF">EXN66_Car001271</name>
</gene>
<dbReference type="AlphaFoldDB" id="A0A6G1R0V9"/>
<protein>
    <submittedName>
        <fullName evidence="1">Uncharacterized protein</fullName>
    </submittedName>
</protein>
<dbReference type="Proteomes" id="UP000503349">
    <property type="component" value="Chromosome 1"/>
</dbReference>
<dbReference type="EMBL" id="CM015712">
    <property type="protein sequence ID" value="KAF3708098.1"/>
    <property type="molecule type" value="Genomic_DNA"/>
</dbReference>
<organism evidence="1 2">
    <name type="scientific">Channa argus</name>
    <name type="common">Northern snakehead</name>
    <name type="synonym">Ophicephalus argus</name>
    <dbReference type="NCBI Taxonomy" id="215402"/>
    <lineage>
        <taxon>Eukaryota</taxon>
        <taxon>Metazoa</taxon>
        <taxon>Chordata</taxon>
        <taxon>Craniata</taxon>
        <taxon>Vertebrata</taxon>
        <taxon>Euteleostomi</taxon>
        <taxon>Actinopterygii</taxon>
        <taxon>Neopterygii</taxon>
        <taxon>Teleostei</taxon>
        <taxon>Neoteleostei</taxon>
        <taxon>Acanthomorphata</taxon>
        <taxon>Anabantaria</taxon>
        <taxon>Anabantiformes</taxon>
        <taxon>Channoidei</taxon>
        <taxon>Channidae</taxon>
        <taxon>Channa</taxon>
    </lineage>
</organism>
<accession>A0A6G1R0V9</accession>
<evidence type="ECO:0000313" key="2">
    <source>
        <dbReference type="Proteomes" id="UP000503349"/>
    </source>
</evidence>
<keyword evidence="2" id="KW-1185">Reference proteome</keyword>
<proteinExistence type="predicted"/>
<reference evidence="2" key="2">
    <citation type="submission" date="2019-02" db="EMBL/GenBank/DDBJ databases">
        <title>Opniocepnalus argus Var Kimnra genome.</title>
        <authorList>
            <person name="Zhou C."/>
            <person name="Xiao S."/>
        </authorList>
    </citation>
    <scope>NUCLEOTIDE SEQUENCE [LARGE SCALE GENOMIC DNA]</scope>
</reference>
<name>A0A6G1R0V9_CHAAH</name>
<reference evidence="1 2" key="1">
    <citation type="submission" date="2019-02" db="EMBL/GenBank/DDBJ databases">
        <title>Opniocepnalus argus genome.</title>
        <authorList>
            <person name="Zhou C."/>
            <person name="Xiao S."/>
        </authorList>
    </citation>
    <scope>NUCLEOTIDE SEQUENCE [LARGE SCALE GENOMIC DNA]</scope>
    <source>
        <strain evidence="1">OARG1902GOOAL</strain>
        <tissue evidence="1">Muscle</tissue>
    </source>
</reference>
<sequence>MHVFGLLWKPMRAREDSTQKAMAGCWLPCSFELAALSTSPLIFLTVRIYFFTFCL</sequence>